<dbReference type="Proteomes" id="UP001221366">
    <property type="component" value="Unassembled WGS sequence"/>
</dbReference>
<keyword evidence="2" id="KW-0325">Glycoprotein</keyword>
<evidence type="ECO:0000256" key="2">
    <source>
        <dbReference type="ARBA" id="ARBA00023180"/>
    </source>
</evidence>
<accession>A0ABT5Y1U7</accession>
<comment type="caution">
    <text evidence="4">The sequence shown here is derived from an EMBL/GenBank/DDBJ whole genome shotgun (WGS) entry which is preliminary data.</text>
</comment>
<dbReference type="EMBL" id="JARFVB010000011">
    <property type="protein sequence ID" value="MDF0717425.1"/>
    <property type="molecule type" value="Genomic_DNA"/>
</dbReference>
<evidence type="ECO:0000313" key="4">
    <source>
        <dbReference type="EMBL" id="MDF0717425.1"/>
    </source>
</evidence>
<dbReference type="InterPro" id="IPR000863">
    <property type="entry name" value="Sulfotransferase_dom"/>
</dbReference>
<evidence type="ECO:0000256" key="1">
    <source>
        <dbReference type="ARBA" id="ARBA00022679"/>
    </source>
</evidence>
<dbReference type="Gene3D" id="3.40.50.300">
    <property type="entry name" value="P-loop containing nucleotide triphosphate hydrolases"/>
    <property type="match status" value="1"/>
</dbReference>
<keyword evidence="1" id="KW-0808">Transferase</keyword>
<dbReference type="SUPFAM" id="SSF52540">
    <property type="entry name" value="P-loop containing nucleoside triphosphate hydrolases"/>
    <property type="match status" value="1"/>
</dbReference>
<evidence type="ECO:0000313" key="5">
    <source>
        <dbReference type="Proteomes" id="UP001221366"/>
    </source>
</evidence>
<dbReference type="InterPro" id="IPR027417">
    <property type="entry name" value="P-loop_NTPase"/>
</dbReference>
<proteinExistence type="predicted"/>
<evidence type="ECO:0000259" key="3">
    <source>
        <dbReference type="Pfam" id="PF00685"/>
    </source>
</evidence>
<feature type="domain" description="Sulfotransferase" evidence="3">
    <location>
        <begin position="30"/>
        <end position="298"/>
    </location>
</feature>
<gene>
    <name evidence="4" type="ORF">PY092_14770</name>
</gene>
<dbReference type="PANTHER" id="PTHR10605">
    <property type="entry name" value="HEPARAN SULFATE SULFOTRANSFERASE"/>
    <property type="match status" value="1"/>
</dbReference>
<organism evidence="4 5">
    <name type="scientific">Flagellimonas yonaguniensis</name>
    <dbReference type="NCBI Taxonomy" id="3031325"/>
    <lineage>
        <taxon>Bacteria</taxon>
        <taxon>Pseudomonadati</taxon>
        <taxon>Bacteroidota</taxon>
        <taxon>Flavobacteriia</taxon>
        <taxon>Flavobacteriales</taxon>
        <taxon>Flavobacteriaceae</taxon>
        <taxon>Flagellimonas</taxon>
    </lineage>
</organism>
<keyword evidence="5" id="KW-1185">Reference proteome</keyword>
<reference evidence="4 5" key="1">
    <citation type="submission" date="2023-03" db="EMBL/GenBank/DDBJ databases">
        <title>Muricauda XX sp. nov. and Muricauda XXX sp. nov., two novel species isolated from Okinawa Trough.</title>
        <authorList>
            <person name="Cao W."/>
            <person name="Deng X."/>
        </authorList>
    </citation>
    <scope>NUCLEOTIDE SEQUENCE [LARGE SCALE GENOMIC DNA]</scope>
    <source>
        <strain evidence="4 5">334s03</strain>
    </source>
</reference>
<dbReference type="RefSeq" id="WP_275616577.1">
    <property type="nucleotide sequence ID" value="NZ_JARFVB010000011.1"/>
</dbReference>
<dbReference type="InterPro" id="IPR037359">
    <property type="entry name" value="NST/OST"/>
</dbReference>
<sequence length="327" mass="38875">MKIRLTPQEQAKFKYVSFASKKKDIKGNFPDFLIVGPQRTGTSWLAENLTFHPELGIAIPKEIYYFNRLRKKNRRFSLFHEYFRRSLNNISTVGLSRVFRELLKVIYFDFLITRKYHAHRLEWYLSFFKMNSFIYWKRGMRMKKITGKSYKPQIIGECTASYAVLDEEIIDEIVKLNPDIKVILMIRNPLDRAWSHAIKDLVKIPNREFKNVSNDEIIEFLEGGFPKKCGFYSVQIKNWSKYLKQGNLHIGRFSDVSDRPVELLKEVFNFLDVKVADSYIGDEVKEVVYPTSKGQIPKEVKEYLIKTYRDEIKYLNKEYNFDFSDKI</sequence>
<dbReference type="PANTHER" id="PTHR10605:SF56">
    <property type="entry name" value="BIFUNCTIONAL HEPARAN SULFATE N-DEACETYLASE_N-SULFOTRANSFERASE"/>
    <property type="match status" value="1"/>
</dbReference>
<protein>
    <submittedName>
        <fullName evidence="4">Sulfotransferase domain-containing protein</fullName>
    </submittedName>
</protein>
<dbReference type="Pfam" id="PF00685">
    <property type="entry name" value="Sulfotransfer_1"/>
    <property type="match status" value="1"/>
</dbReference>
<name>A0ABT5Y1U7_9FLAO</name>